<dbReference type="KEGG" id="nnv:QNH39_02620"/>
<evidence type="ECO:0000313" key="3">
    <source>
        <dbReference type="Proteomes" id="UP001178288"/>
    </source>
</evidence>
<dbReference type="SUPFAM" id="SSF46785">
    <property type="entry name" value="Winged helix' DNA-binding domain"/>
    <property type="match status" value="1"/>
</dbReference>
<dbReference type="InterPro" id="IPR052509">
    <property type="entry name" value="Metal_resp_DNA-bind_regulator"/>
</dbReference>
<organism evidence="2 3">
    <name type="scientific">Neobacillus novalis</name>
    <dbReference type="NCBI Taxonomy" id="220687"/>
    <lineage>
        <taxon>Bacteria</taxon>
        <taxon>Bacillati</taxon>
        <taxon>Bacillota</taxon>
        <taxon>Bacilli</taxon>
        <taxon>Bacillales</taxon>
        <taxon>Bacillaceae</taxon>
        <taxon>Neobacillus</taxon>
    </lineage>
</organism>
<name>A0AA95SBP6_9BACI</name>
<dbReference type="PANTHER" id="PTHR33169">
    <property type="entry name" value="PADR-FAMILY TRANSCRIPTIONAL REGULATOR"/>
    <property type="match status" value="1"/>
</dbReference>
<dbReference type="InterPro" id="IPR036388">
    <property type="entry name" value="WH-like_DNA-bd_sf"/>
</dbReference>
<dbReference type="AlphaFoldDB" id="A0AA95SBP6"/>
<evidence type="ECO:0000313" key="2">
    <source>
        <dbReference type="EMBL" id="WHY86789.1"/>
    </source>
</evidence>
<dbReference type="RefSeq" id="WP_244888998.1">
    <property type="nucleotide sequence ID" value="NZ_CP126114.1"/>
</dbReference>
<proteinExistence type="predicted"/>
<dbReference type="Gene3D" id="1.10.10.10">
    <property type="entry name" value="Winged helix-like DNA-binding domain superfamily/Winged helix DNA-binding domain"/>
    <property type="match status" value="1"/>
</dbReference>
<sequence>MANDQRAPMTEAMYYVLLALYNPLHGYAVMDEVKKVSNGRIIMGPGTLYGILKRMQQENFIVLDELDGRRKIYHITENGREALKHEHQRLTCMVDDGKPLLGNGDSNGK</sequence>
<reference evidence="2" key="1">
    <citation type="submission" date="2023-05" db="EMBL/GenBank/DDBJ databases">
        <title>Comparative genomics of Bacillaceae isolates and their secondary metabolite potential.</title>
        <authorList>
            <person name="Song L."/>
            <person name="Nielsen L.J."/>
            <person name="Mohite O."/>
            <person name="Xu X."/>
            <person name="Weber T."/>
            <person name="Kovacs A.T."/>
        </authorList>
    </citation>
    <scope>NUCLEOTIDE SEQUENCE</scope>
    <source>
        <strain evidence="2">XLM17</strain>
    </source>
</reference>
<accession>A0AA95SBP6</accession>
<gene>
    <name evidence="2" type="ORF">QNH39_02620</name>
</gene>
<keyword evidence="3" id="KW-1185">Reference proteome</keyword>
<dbReference type="Pfam" id="PF03551">
    <property type="entry name" value="PadR"/>
    <property type="match status" value="1"/>
</dbReference>
<dbReference type="PANTHER" id="PTHR33169:SF13">
    <property type="entry name" value="PADR-FAMILY TRANSCRIPTIONAL REGULATOR"/>
    <property type="match status" value="1"/>
</dbReference>
<dbReference type="InterPro" id="IPR005149">
    <property type="entry name" value="Tscrpt_reg_PadR_N"/>
</dbReference>
<dbReference type="Proteomes" id="UP001178288">
    <property type="component" value="Chromosome"/>
</dbReference>
<dbReference type="InterPro" id="IPR036390">
    <property type="entry name" value="WH_DNA-bd_sf"/>
</dbReference>
<protein>
    <submittedName>
        <fullName evidence="2">PadR family transcriptional regulator</fullName>
    </submittedName>
</protein>
<evidence type="ECO:0000259" key="1">
    <source>
        <dbReference type="Pfam" id="PF03551"/>
    </source>
</evidence>
<dbReference type="EMBL" id="CP126114">
    <property type="protein sequence ID" value="WHY86789.1"/>
    <property type="molecule type" value="Genomic_DNA"/>
</dbReference>
<feature type="domain" description="Transcription regulator PadR N-terminal" evidence="1">
    <location>
        <begin position="22"/>
        <end position="84"/>
    </location>
</feature>